<dbReference type="EMBL" id="BANX01000014">
    <property type="protein sequence ID" value="GAC68322.1"/>
    <property type="molecule type" value="Genomic_DNA"/>
</dbReference>
<dbReference type="eggNOG" id="COG3225">
    <property type="taxonomic scope" value="Bacteria"/>
</dbReference>
<dbReference type="OrthoDB" id="3201966at2"/>
<name>M0QLQ0_9ACTN</name>
<reference evidence="1 2" key="1">
    <citation type="submission" date="2013-01" db="EMBL/GenBank/DDBJ databases">
        <title>Whole genome shotgun sequence of Gordonia soli NBRC 108243.</title>
        <authorList>
            <person name="Isaki-Nakamura S."/>
            <person name="Hosoyama A."/>
            <person name="Tsuchikane K."/>
            <person name="Ando Y."/>
            <person name="Baba S."/>
            <person name="Ohji S."/>
            <person name="Hamada M."/>
            <person name="Tamura T."/>
            <person name="Yamazoe A."/>
            <person name="Yamazaki S."/>
            <person name="Fujita N."/>
        </authorList>
    </citation>
    <scope>NUCLEOTIDE SEQUENCE [LARGE SCALE GENOMIC DNA]</scope>
    <source>
        <strain evidence="1 2">NBRC 108243</strain>
    </source>
</reference>
<comment type="caution">
    <text evidence="1">The sequence shown here is derived from an EMBL/GenBank/DDBJ whole genome shotgun (WGS) entry which is preliminary data.</text>
</comment>
<evidence type="ECO:0000313" key="2">
    <source>
        <dbReference type="Proteomes" id="UP000011666"/>
    </source>
</evidence>
<sequence>MTARPEQFADPFGTADLRTSTLEGWRSSPTRLREDLATERDLVTVGYRDRLLTELAANAADAAAAAGEPGELAIWADGGEIHIANTGVPLSEDGVRSLAALRVSAKSSDDPHAIVGRFGVGFSVTATVAHRVEIRSRSGSIAFDRAASRDAAAAAGIGSIDVPLLRLPWPIEAAPVAEFDTEIVLVLEDAAAVAAAMDRMRDQLPDLLLELTALHRTRIDGREIGIDRQRRPAGETSGAADGAAVLWNITIDDTDDTDGPPRQWLESQRSGTRWLAELDPEGGVLVPRSDVLRAPTPTDIELGLPARCITELPLTSDRRNLHPEADIRTAAAGYADLVAGVRADQRPVLIPEPGLARNAADARLTEAVLARIADARWVPAASGGLLTAGRTVILADLTEAAAGVLGEVMGDLADPEVSGREQLSRMRRAGAEEIGFADLAERLTGVERDPVWWGRLYAALDPMLQSQSLVDELGALPIPRADGRMSIGARGLYLTDLEGLSVSWIPAVADAAHHPLVERMGAQRISASEILADERLRAALESADDADDVVEELTREVLGVMAVDTEVALPNRLSGLLLLRDDSAELRPADELLLPGGPLAGVLVADSPFGTVAASVVDDAGTQVLRRVGVGWGFTLVTDDLPVAPDHDLPDEDAWWDSLPEPPESLVAVRDLDLVDDDRWRAALTLLAEDPDIAPLLMDRSGYTAWWLRHNAIIDGRRLGAWRAPSEDALLEVLDPLDHPHADALAGALAAVAIESVADAVERLETLADTAREITPGVAVGVHAALVDAVRAGIVHPADIEPPQRVRTSGGTAEGDVVVIDRPWYVQVMDAGEFAVAGAPVTAEDAADLADLLDISLASEAVTVSVDEPGQPVTATSADAVRFAIERDLSLGHGDLRVHDELWITLSRRGESIRHRVRWWIDESGITHVER</sequence>
<dbReference type="SUPFAM" id="SSF55874">
    <property type="entry name" value="ATPase domain of HSP90 chaperone/DNA topoisomerase II/histidine kinase"/>
    <property type="match status" value="1"/>
</dbReference>
<proteinExistence type="predicted"/>
<keyword evidence="2" id="KW-1185">Reference proteome</keyword>
<evidence type="ECO:0000313" key="1">
    <source>
        <dbReference type="EMBL" id="GAC68322.1"/>
    </source>
</evidence>
<protein>
    <recommendedName>
        <fullName evidence="3">ATP-binding protein</fullName>
    </recommendedName>
</protein>
<evidence type="ECO:0008006" key="3">
    <source>
        <dbReference type="Google" id="ProtNLM"/>
    </source>
</evidence>
<dbReference type="STRING" id="1223545.GS4_14_01550"/>
<dbReference type="NCBIfam" id="NF047352">
    <property type="entry name" value="P_loop_sacsin"/>
    <property type="match status" value="1"/>
</dbReference>
<dbReference type="InterPro" id="IPR036890">
    <property type="entry name" value="HATPase_C_sf"/>
</dbReference>
<accession>M0QLQ0</accession>
<organism evidence="1 2">
    <name type="scientific">Gordonia soli NBRC 108243</name>
    <dbReference type="NCBI Taxonomy" id="1223545"/>
    <lineage>
        <taxon>Bacteria</taxon>
        <taxon>Bacillati</taxon>
        <taxon>Actinomycetota</taxon>
        <taxon>Actinomycetes</taxon>
        <taxon>Mycobacteriales</taxon>
        <taxon>Gordoniaceae</taxon>
        <taxon>Gordonia</taxon>
    </lineage>
</organism>
<dbReference type="RefSeq" id="WP_007620376.1">
    <property type="nucleotide sequence ID" value="NZ_BANX01000014.1"/>
</dbReference>
<dbReference type="Proteomes" id="UP000011666">
    <property type="component" value="Unassembled WGS sequence"/>
</dbReference>
<dbReference type="Gene3D" id="3.30.565.10">
    <property type="entry name" value="Histidine kinase-like ATPase, C-terminal domain"/>
    <property type="match status" value="1"/>
</dbReference>
<gene>
    <name evidence="1" type="ORF">GS4_14_01550</name>
</gene>
<dbReference type="AlphaFoldDB" id="M0QLQ0"/>